<keyword evidence="10" id="KW-0808">Transferase</keyword>
<evidence type="ECO:0000256" key="1">
    <source>
        <dbReference type="ARBA" id="ARBA00000439"/>
    </source>
</evidence>
<sequence length="1484" mass="166705">MQQPSPLHHPGHRAFKTLRVAAESHFLFSTMRVYELQLFDGCPVKIAGKITALPVPSEPYLLRLKVSSTSPVVQNGKLYCNYPARGSEFDRNNYNKYELSESHGMNADHSIDIEIHQSGTFSAYIEYDHYEGRYGEQKVVSKKTKPFDFVVATIFTLQDKQVSPNELCVQSVLSKLMGPLPQWPDKLAKIAAKGYNMIHFVPLQQRGESNSPFSIYDQLAWDSEVFPNGESDVEKLVHQMEQDHGILALSDMVLNHTANNSPWLKDHPEAGYSYKTAPHLEAAVVLDDALLDFSKALGESGALINNEADLDGIIAQFDDKVFGPAKLWEYYVVDVNSLEKTVDDSPFQGRPRNNIPGDLKSLAQLLLNEGGVHKGEFGPRFHRRVETSLLAELVAGSSFSARQILDEVNLPLYAEYNSDIAHMKQQIRDRQVYLRIAGHGPKLGNEVNAKLPIIETYFTRVETAEGTVALANNGWVWGGNPLVDFAGPESKAYLRREVIIWGDCVKMRYGKSPEDNPWLWDHMSKYAKMLAKHFAGIRLDNCHSTPIHVGEYMLDMARRVRPQLYVVAELFSGSAEMDTLFVERLAINSLLREAIGPGDAKELSTVIQINGGRPIGSYLEGSPLQDGVIQLRPESIHAWLMEATHDNPMFAQKRTVEDTLSTAALVAFCMVASGSTMGVDEIYPRELNVVSEHRPYVFDGGISQIKGVLNQLHKKMGSENYYESFTHHDGQYITVHRLNPELGKGYYMVARTAFPGVNYDQQLPPVILEQSHVQFKHGWSIKRTSEIGEEKEEKIIPVDVEITELKGWNFDQAENGNTTLYPPSSLDFPCGSVAIFETTRTFDSQRIEQSVRKCHRAAVAELDLFDLSVLLYRCDSEERAATDGKFGAYCIPGDTTLVYAGLQGWASVLQKAVRENDLGCPAAQNLRDGLWALDSFDNRLEFYKNNGFERLGRVQDWLRPRRELISEVSSFLRPRYFSAIILGLFEAAVDRAAELMPDSVTSTKFSRSLASTSLQMLNALPNASVLPDKTVPSLAAGLPHFSNGFMRCWGRDVFLSAGGLLLQTGRLDSAKEHILGFAKTLKHGLIPNLLDSGRNPRYNARDAVWFFAQFIQEYCEYVGNVDILHEKVKRRFPLDDTFVEWDSEEAFTHESTIGEIVTEILCRHAKSIKFREHNAGVAIDSQMKDNGFNQHIYVDWSNGLVFGGNQDNCGTWMDKMGESELAGNKGVPGTPRDGAAIEIIGLLKSCLRWVNHVRREGKYNFPEGVENQDGEHVSLEKWEDLIQNSFEKCFYIPKADNEGDYDFDASIVNRRGIYKDLYRSGKPYEDYQLRPNFAIAMVAAPELFEVEHAVSALATADEVLRGPVGMATLDPSDYNYRPYYENSVENTDFASSKGRNYHQGPEWVWCFGMFLHAIAVIDKKRDVAKSETIATIRSRLKGNSSWVRHSPWAGLTELTQKDGAFCADSSPTQAWSSARLIEVFAFLA</sequence>
<keyword evidence="9" id="KW-0328">Glycosyltransferase</keyword>
<dbReference type="InterPro" id="IPR029436">
    <property type="entry name" value="AGL_euk_N"/>
</dbReference>
<dbReference type="Gene3D" id="1.50.10.10">
    <property type="match status" value="1"/>
</dbReference>
<evidence type="ECO:0000259" key="20">
    <source>
        <dbReference type="Pfam" id="PF14702"/>
    </source>
</evidence>
<evidence type="ECO:0000256" key="11">
    <source>
        <dbReference type="ARBA" id="ARBA00022801"/>
    </source>
</evidence>
<dbReference type="Pfam" id="PF14699">
    <property type="entry name" value="hGDE_N"/>
    <property type="match status" value="1"/>
</dbReference>
<evidence type="ECO:0000256" key="15">
    <source>
        <dbReference type="ARBA" id="ARBA00025780"/>
    </source>
</evidence>
<dbReference type="GO" id="GO:0004135">
    <property type="term" value="F:amylo-alpha-1,6-glucosidase activity"/>
    <property type="evidence" value="ECO:0007669"/>
    <property type="project" value="UniProtKB-EC"/>
</dbReference>
<dbReference type="RefSeq" id="XP_024663740.1">
    <property type="nucleotide sequence ID" value="XM_024807972.1"/>
</dbReference>
<dbReference type="GO" id="GO:0005980">
    <property type="term" value="P:glycogen catabolic process"/>
    <property type="evidence" value="ECO:0007669"/>
    <property type="project" value="InterPro"/>
</dbReference>
<protein>
    <recommendedName>
        <fullName evidence="7">Glycogen debranching enzyme</fullName>
        <ecNumber evidence="5">2.4.1.25</ecNumber>
        <ecNumber evidence="6">3.2.1.33</ecNumber>
    </recommendedName>
    <alternativeName>
        <fullName evidence="16">Glycogen debrancher</fullName>
    </alternativeName>
</protein>
<keyword evidence="8" id="KW-0963">Cytoplasm</keyword>
<dbReference type="InterPro" id="IPR012341">
    <property type="entry name" value="6hp_glycosidase-like_sf"/>
</dbReference>
<proteinExistence type="inferred from homology"/>
<evidence type="ECO:0000256" key="9">
    <source>
        <dbReference type="ARBA" id="ARBA00022676"/>
    </source>
</evidence>
<dbReference type="SUPFAM" id="SSF51445">
    <property type="entry name" value="(Trans)glycosidases"/>
    <property type="match status" value="1"/>
</dbReference>
<dbReference type="InterPro" id="IPR017853">
    <property type="entry name" value="GH"/>
</dbReference>
<comment type="subcellular location">
    <subcellularLocation>
        <location evidence="4">Cytoplasm</location>
    </subcellularLocation>
</comment>
<evidence type="ECO:0000256" key="6">
    <source>
        <dbReference type="ARBA" id="ARBA00012778"/>
    </source>
</evidence>
<comment type="catalytic activity">
    <reaction evidence="2">
        <text>Hydrolysis of (1-&gt;6)-alpha-D-glucosidic branch linkages in glycogen phosphorylase limit dextrin.</text>
        <dbReference type="EC" id="3.2.1.33"/>
    </reaction>
</comment>
<dbReference type="Proteomes" id="UP000238350">
    <property type="component" value="Unassembled WGS sequence"/>
</dbReference>
<feature type="domain" description="Glycogen debranching enzyme C-terminal" evidence="17">
    <location>
        <begin position="1028"/>
        <end position="1478"/>
    </location>
</feature>
<comment type="catalytic activity">
    <reaction evidence="1">
        <text>Transfers a segment of a (1-&gt;4)-alpha-D-glucan to a new position in an acceptor, which may be glucose or a (1-&gt;4)-alpha-D-glucan.</text>
        <dbReference type="EC" id="2.4.1.25"/>
    </reaction>
</comment>
<feature type="domain" description="Glycogen debranching enzyme central" evidence="20">
    <location>
        <begin position="701"/>
        <end position="940"/>
    </location>
</feature>
<evidence type="ECO:0000256" key="5">
    <source>
        <dbReference type="ARBA" id="ARBA00012560"/>
    </source>
</evidence>
<dbReference type="PANTHER" id="PTHR10569:SF2">
    <property type="entry name" value="GLYCOGEN DEBRANCHING ENZYME"/>
    <property type="match status" value="1"/>
</dbReference>
<evidence type="ECO:0000256" key="7">
    <source>
        <dbReference type="ARBA" id="ARBA00020723"/>
    </source>
</evidence>
<dbReference type="Pfam" id="PF06202">
    <property type="entry name" value="GDE_C"/>
    <property type="match status" value="1"/>
</dbReference>
<evidence type="ECO:0000256" key="13">
    <source>
        <dbReference type="ARBA" id="ARBA00023268"/>
    </source>
</evidence>
<name>A0A2T0FFP3_9ASCO</name>
<dbReference type="EMBL" id="NDIQ01000001">
    <property type="protein sequence ID" value="PRT53794.1"/>
    <property type="molecule type" value="Genomic_DNA"/>
</dbReference>
<dbReference type="Gene3D" id="3.20.20.80">
    <property type="entry name" value="Glycosidases"/>
    <property type="match status" value="2"/>
</dbReference>
<dbReference type="EC" id="3.2.1.33" evidence="6"/>
<evidence type="ECO:0000259" key="17">
    <source>
        <dbReference type="Pfam" id="PF06202"/>
    </source>
</evidence>
<keyword evidence="14" id="KW-0326">Glycosidase</keyword>
<dbReference type="STRING" id="45607.A0A2T0FFP3"/>
<keyword evidence="22" id="KW-1185">Reference proteome</keyword>
<dbReference type="PANTHER" id="PTHR10569">
    <property type="entry name" value="GLYCOGEN DEBRANCHING ENZYME"/>
    <property type="match status" value="1"/>
</dbReference>
<accession>A0A2T0FFP3</accession>
<dbReference type="SUPFAM" id="SSF48208">
    <property type="entry name" value="Six-hairpin glycosidases"/>
    <property type="match status" value="1"/>
</dbReference>
<dbReference type="GO" id="GO:0005978">
    <property type="term" value="P:glycogen biosynthetic process"/>
    <property type="evidence" value="ECO:0007669"/>
    <property type="project" value="UniProtKB-KW"/>
</dbReference>
<dbReference type="Pfam" id="PF14702">
    <property type="entry name" value="hGDE_central"/>
    <property type="match status" value="1"/>
</dbReference>
<comment type="caution">
    <text evidence="21">The sequence shown here is derived from an EMBL/GenBank/DDBJ whole genome shotgun (WGS) entry which is preliminary data.</text>
</comment>
<dbReference type="InterPro" id="IPR032788">
    <property type="entry name" value="AGL_central"/>
</dbReference>
<evidence type="ECO:0000256" key="16">
    <source>
        <dbReference type="ARBA" id="ARBA00031477"/>
    </source>
</evidence>
<evidence type="ECO:0000256" key="3">
    <source>
        <dbReference type="ARBA" id="ARBA00003530"/>
    </source>
</evidence>
<evidence type="ECO:0000256" key="2">
    <source>
        <dbReference type="ARBA" id="ARBA00000927"/>
    </source>
</evidence>
<dbReference type="GeneID" id="36515163"/>
<dbReference type="Pfam" id="PF14701">
    <property type="entry name" value="hDGE_amylase"/>
    <property type="match status" value="1"/>
</dbReference>
<evidence type="ECO:0000256" key="4">
    <source>
        <dbReference type="ARBA" id="ARBA00004496"/>
    </source>
</evidence>
<evidence type="ECO:0000259" key="18">
    <source>
        <dbReference type="Pfam" id="PF14699"/>
    </source>
</evidence>
<dbReference type="InterPro" id="IPR032790">
    <property type="entry name" value="GDE_C"/>
</dbReference>
<dbReference type="FunFam" id="1.50.10.10:FF:000039">
    <property type="entry name" value="Glycogen debranching enzyme Gdb1, putative"/>
    <property type="match status" value="1"/>
</dbReference>
<evidence type="ECO:0000256" key="14">
    <source>
        <dbReference type="ARBA" id="ARBA00023295"/>
    </source>
</evidence>
<dbReference type="InterPro" id="IPR032792">
    <property type="entry name" value="AGL_glucanoTrfase"/>
</dbReference>
<feature type="domain" description="Eukaryotic glycogen debranching enzyme N-terminal" evidence="18">
    <location>
        <begin position="62"/>
        <end position="156"/>
    </location>
</feature>
<dbReference type="CDD" id="cd11327">
    <property type="entry name" value="AmyAc_Glg_debranch_2"/>
    <property type="match status" value="1"/>
</dbReference>
<comment type="function">
    <text evidence="3">Multifunctional enzyme acting as 1,4-alpha-D-glucan:1,4-alpha-D-glucan 4-alpha-D-glycosyltransferase and amylo-1,6-glucosidase in glycogen degradation.</text>
</comment>
<dbReference type="InterPro" id="IPR010401">
    <property type="entry name" value="AGL/Gdb1"/>
</dbReference>
<evidence type="ECO:0000313" key="21">
    <source>
        <dbReference type="EMBL" id="PRT53794.1"/>
    </source>
</evidence>
<reference evidence="21 22" key="1">
    <citation type="submission" date="2017-04" db="EMBL/GenBank/DDBJ databases">
        <title>Genome sequencing of [Candida] sorbophila.</title>
        <authorList>
            <person name="Ahn J.O."/>
        </authorList>
    </citation>
    <scope>NUCLEOTIDE SEQUENCE [LARGE SCALE GENOMIC DNA]</scope>
    <source>
        <strain evidence="21 22">DS02</strain>
    </source>
</reference>
<dbReference type="GO" id="GO:0005737">
    <property type="term" value="C:cytoplasm"/>
    <property type="evidence" value="ECO:0007669"/>
    <property type="project" value="UniProtKB-SubCell"/>
</dbReference>
<evidence type="ECO:0000259" key="19">
    <source>
        <dbReference type="Pfam" id="PF14701"/>
    </source>
</evidence>
<comment type="similarity">
    <text evidence="15">Belongs to the glycogen debranching enzyme family.</text>
</comment>
<dbReference type="InterPro" id="IPR008928">
    <property type="entry name" value="6-hairpin_glycosidase_sf"/>
</dbReference>
<evidence type="ECO:0000256" key="10">
    <source>
        <dbReference type="ARBA" id="ARBA00022679"/>
    </source>
</evidence>
<evidence type="ECO:0000313" key="22">
    <source>
        <dbReference type="Proteomes" id="UP000238350"/>
    </source>
</evidence>
<keyword evidence="13" id="KW-0511">Multifunctional enzyme</keyword>
<gene>
    <name evidence="21" type="ORF">B9G98_01414</name>
</gene>
<keyword evidence="12" id="KW-0320">Glycogen biosynthesis</keyword>
<evidence type="ECO:0000256" key="12">
    <source>
        <dbReference type="ARBA" id="ARBA00023056"/>
    </source>
</evidence>
<dbReference type="GO" id="GO:0004134">
    <property type="term" value="F:4-alpha-glucanotransferase activity"/>
    <property type="evidence" value="ECO:0007669"/>
    <property type="project" value="UniProtKB-EC"/>
</dbReference>
<organism evidence="21 22">
    <name type="scientific">Wickerhamiella sorbophila</name>
    <dbReference type="NCBI Taxonomy" id="45607"/>
    <lineage>
        <taxon>Eukaryota</taxon>
        <taxon>Fungi</taxon>
        <taxon>Dikarya</taxon>
        <taxon>Ascomycota</taxon>
        <taxon>Saccharomycotina</taxon>
        <taxon>Dipodascomycetes</taxon>
        <taxon>Dipodascales</taxon>
        <taxon>Trichomonascaceae</taxon>
        <taxon>Wickerhamiella</taxon>
    </lineage>
</organism>
<feature type="domain" description="Glycogen debranching enzyme glucanotransferase" evidence="19">
    <location>
        <begin position="161"/>
        <end position="565"/>
    </location>
</feature>
<keyword evidence="11" id="KW-0378">Hydrolase</keyword>
<dbReference type="EC" id="2.4.1.25" evidence="5"/>
<evidence type="ECO:0000256" key="8">
    <source>
        <dbReference type="ARBA" id="ARBA00022490"/>
    </source>
</evidence>
<dbReference type="OrthoDB" id="10248904at2759"/>